<evidence type="ECO:0000313" key="1">
    <source>
        <dbReference type="EMBL" id="RUT66763.1"/>
    </source>
</evidence>
<dbReference type="EMBL" id="NRQY01000001">
    <property type="protein sequence ID" value="RUT66763.1"/>
    <property type="molecule type" value="Genomic_DNA"/>
</dbReference>
<reference evidence="1 2" key="1">
    <citation type="submission" date="2017-08" db="EMBL/GenBank/DDBJ databases">
        <title>Draft genome sequence of pheromone producing symbiont Morganella morganii, of the female New Zealand grass grub Costelytra giveni.</title>
        <authorList>
            <person name="Laugraud A."/>
            <person name="Young S.D."/>
            <person name="Hurst M.H."/>
        </authorList>
    </citation>
    <scope>NUCLEOTIDE SEQUENCE [LARGE SCALE GENOMIC DNA]</scope>
    <source>
        <strain evidence="1 2">MMsCG</strain>
    </source>
</reference>
<protein>
    <submittedName>
        <fullName evidence="1">Uncharacterized protein</fullName>
    </submittedName>
</protein>
<proteinExistence type="predicted"/>
<evidence type="ECO:0000313" key="2">
    <source>
        <dbReference type="Proteomes" id="UP000286908"/>
    </source>
</evidence>
<accession>A0A433ZXC8</accession>
<organism evidence="1 2">
    <name type="scientific">Morganella morganii</name>
    <name type="common">Proteus morganii</name>
    <dbReference type="NCBI Taxonomy" id="582"/>
    <lineage>
        <taxon>Bacteria</taxon>
        <taxon>Pseudomonadati</taxon>
        <taxon>Pseudomonadota</taxon>
        <taxon>Gammaproteobacteria</taxon>
        <taxon>Enterobacterales</taxon>
        <taxon>Morganellaceae</taxon>
        <taxon>Morganella</taxon>
    </lineage>
</organism>
<dbReference type="AlphaFoldDB" id="A0A433ZXC8"/>
<dbReference type="Proteomes" id="UP000286908">
    <property type="component" value="Unassembled WGS sequence"/>
</dbReference>
<sequence length="100" mass="10756">MTKTIPLHITAIKDRLSAILSRKPVFSADPATHSFCQMRLQWLADTRAIDTAAEKAFSGTQWYAAERILIIDNGCNPLTTAELISPAQQSASGPAITATG</sequence>
<name>A0A433ZXC8_MORMO</name>
<gene>
    <name evidence="1" type="ORF">CKG00_10485</name>
</gene>
<comment type="caution">
    <text evidence="1">The sequence shown here is derived from an EMBL/GenBank/DDBJ whole genome shotgun (WGS) entry which is preliminary data.</text>
</comment>